<evidence type="ECO:0000313" key="2">
    <source>
        <dbReference type="EMBL" id="MDN5200121.1"/>
    </source>
</evidence>
<gene>
    <name evidence="2" type="ORF">QQ008_02080</name>
</gene>
<name>A0ABT8KHC3_9BACT</name>
<protein>
    <submittedName>
        <fullName evidence="2">DUF4178 domain-containing protein</fullName>
    </submittedName>
</protein>
<dbReference type="Pfam" id="PF13785">
    <property type="entry name" value="DUF4178"/>
    <property type="match status" value="1"/>
</dbReference>
<feature type="domain" description="DUF4178" evidence="1">
    <location>
        <begin position="28"/>
        <end position="173"/>
    </location>
</feature>
<keyword evidence="3" id="KW-1185">Reference proteome</keyword>
<evidence type="ECO:0000313" key="3">
    <source>
        <dbReference type="Proteomes" id="UP001172082"/>
    </source>
</evidence>
<comment type="caution">
    <text evidence="2">The sequence shown here is derived from an EMBL/GenBank/DDBJ whole genome shotgun (WGS) entry which is preliminary data.</text>
</comment>
<dbReference type="Proteomes" id="UP001172082">
    <property type="component" value="Unassembled WGS sequence"/>
</dbReference>
<proteinExistence type="predicted"/>
<reference evidence="2" key="1">
    <citation type="submission" date="2023-06" db="EMBL/GenBank/DDBJ databases">
        <title>Genomic of Parafulvivirga corallium.</title>
        <authorList>
            <person name="Wang G."/>
        </authorList>
    </citation>
    <scope>NUCLEOTIDE SEQUENCE</scope>
    <source>
        <strain evidence="2">BMA10</strain>
    </source>
</reference>
<accession>A0ABT8KHC3</accession>
<evidence type="ECO:0000259" key="1">
    <source>
        <dbReference type="Pfam" id="PF13785"/>
    </source>
</evidence>
<dbReference type="RefSeq" id="WP_346750148.1">
    <property type="nucleotide sequence ID" value="NZ_JAUJEA010000001.1"/>
</dbReference>
<organism evidence="2 3">
    <name type="scientific">Splendidivirga corallicola</name>
    <dbReference type="NCBI Taxonomy" id="3051826"/>
    <lineage>
        <taxon>Bacteria</taxon>
        <taxon>Pseudomonadati</taxon>
        <taxon>Bacteroidota</taxon>
        <taxon>Cytophagia</taxon>
        <taxon>Cytophagales</taxon>
        <taxon>Splendidivirgaceae</taxon>
        <taxon>Splendidivirga</taxon>
    </lineage>
</organism>
<dbReference type="InterPro" id="IPR025235">
    <property type="entry name" value="DUF4178"/>
</dbReference>
<dbReference type="EMBL" id="JAUJEA010000001">
    <property type="protein sequence ID" value="MDN5200121.1"/>
    <property type="molecule type" value="Genomic_DNA"/>
</dbReference>
<sequence length="184" mass="21806">MGLFDLFKKKESEPEYDPTNLKITDLKKGFLVDYEMDSWIVKEEYEYDWGNHYFTREFQLDNGKELIYLYVDDNEELELSVSRKVKIRAINEDLPEEIINNERPPKKIVYEDVKYLLDEESAGYFRDVADGDGDDAWSELISWEYYDKSEKLILNVEQWGEREFEASIGKSVEAYEFSNILPGS</sequence>